<dbReference type="EMBL" id="JAUSQW010000001">
    <property type="protein sequence ID" value="MDP9801075.1"/>
    <property type="molecule type" value="Genomic_DNA"/>
</dbReference>
<dbReference type="RefSeq" id="WP_278058748.1">
    <property type="nucleotide sequence ID" value="NZ_CP121247.1"/>
</dbReference>
<keyword evidence="2" id="KW-0472">Membrane</keyword>
<evidence type="ECO:0000313" key="3">
    <source>
        <dbReference type="EMBL" id="MDP9801075.1"/>
    </source>
</evidence>
<proteinExistence type="predicted"/>
<dbReference type="Proteomes" id="UP001235966">
    <property type="component" value="Unassembled WGS sequence"/>
</dbReference>
<feature type="compositionally biased region" description="Polar residues" evidence="1">
    <location>
        <begin position="90"/>
        <end position="103"/>
    </location>
</feature>
<keyword evidence="2" id="KW-0812">Transmembrane</keyword>
<feature type="compositionally biased region" description="Low complexity" evidence="1">
    <location>
        <begin position="74"/>
        <end position="89"/>
    </location>
</feature>
<gene>
    <name evidence="3" type="ORF">J2S49_001151</name>
</gene>
<comment type="caution">
    <text evidence="3">The sequence shown here is derived from an EMBL/GenBank/DDBJ whole genome shotgun (WGS) entry which is preliminary data.</text>
</comment>
<feature type="compositionally biased region" description="Polar residues" evidence="1">
    <location>
        <begin position="1"/>
        <end position="14"/>
    </location>
</feature>
<name>A0ABT9NC54_9ACTO</name>
<organism evidence="3 4">
    <name type="scientific">Arcanobacterium wilhelmae</name>
    <dbReference type="NCBI Taxonomy" id="1803177"/>
    <lineage>
        <taxon>Bacteria</taxon>
        <taxon>Bacillati</taxon>
        <taxon>Actinomycetota</taxon>
        <taxon>Actinomycetes</taxon>
        <taxon>Actinomycetales</taxon>
        <taxon>Actinomycetaceae</taxon>
        <taxon>Arcanobacterium</taxon>
    </lineage>
</organism>
<reference evidence="3 4" key="1">
    <citation type="submission" date="2023-07" db="EMBL/GenBank/DDBJ databases">
        <title>Sequencing the genomes of 1000 actinobacteria strains.</title>
        <authorList>
            <person name="Klenk H.-P."/>
        </authorList>
    </citation>
    <scope>NUCLEOTIDE SEQUENCE [LARGE SCALE GENOMIC DNA]</scope>
    <source>
        <strain evidence="3 4">DSM 102162</strain>
    </source>
</reference>
<evidence type="ECO:0000256" key="2">
    <source>
        <dbReference type="SAM" id="Phobius"/>
    </source>
</evidence>
<feature type="region of interest" description="Disordered" evidence="1">
    <location>
        <begin position="1"/>
        <end position="25"/>
    </location>
</feature>
<keyword evidence="4" id="KW-1185">Reference proteome</keyword>
<feature type="region of interest" description="Disordered" evidence="1">
    <location>
        <begin position="74"/>
        <end position="103"/>
    </location>
</feature>
<evidence type="ECO:0000313" key="4">
    <source>
        <dbReference type="Proteomes" id="UP001235966"/>
    </source>
</evidence>
<protein>
    <submittedName>
        <fullName evidence="3">Uncharacterized protein</fullName>
    </submittedName>
</protein>
<accession>A0ABT9NC54</accession>
<sequence length="305" mass="31557">MSVNDFFNGQSSEPNPRHGTTGANTPQHGGIGVALLQGKGPLYFLIGAAALLALVIILVFALVISQGRNLASPEAAAPTTSSHAPTSGSEQSASAPASETPQFTPETIAEKTACDPTSEDATKLSQFVTQAVSNGAWNSETQDAVTKALKSIDAKCPKSYTVALLGALTDSEMAPQLNALAADGTWITPAKPLPENAVNVASFTSPAKNIHCALSSDNVRCSINVYNYPSTPASCEGKTQTYTLNQKGELERGCATAVSSANIVDYGTNVAANGFGCTVAKDGVTCWHALTGKGFTLKRASENLF</sequence>
<keyword evidence="2" id="KW-1133">Transmembrane helix</keyword>
<feature type="transmembrane region" description="Helical" evidence="2">
    <location>
        <begin position="42"/>
        <end position="64"/>
    </location>
</feature>
<evidence type="ECO:0000256" key="1">
    <source>
        <dbReference type="SAM" id="MobiDB-lite"/>
    </source>
</evidence>